<evidence type="ECO:0000313" key="1">
    <source>
        <dbReference type="EMBL" id="MEJ2904467.1"/>
    </source>
</evidence>
<sequence>MDLINDLRNAKIITDREATRITSFLNKASRQHPLLPFEALYYFFLNRDSEEINTNVGIVIVPDESVSVSSDKQNSNESIAFLEILLRYKLISNDIHHKLDERLKHCILSEFHILHLANELIKLKAAFTIEKQLEFADTLTQKYSYGLISGLLNPDELEKLRADITESKLQGYFDFFKYSRYCSVIDLLHYPEGHKELLADLTEIVNSLIYTVFKIKEITFSIGEFSGVPIHHSKKWTININTGEQVHKYDHTDFHIPENKRSYDQILIQNILKSVNILLADFNCSHRFTSLISKLPGLLFPEHHQKILICRVDRENQQIFQFYRKDDLFLYNTPIPNFQLPISYKHIAYAMHHFKESGIFSSLSEAELNTRITGIYQKTYYLATEILSLFPEIVIPVITDPLPGKKPYKEFLETLNHISKGILNFSNIDDGFPIYEPETLYSRWEFKVSFEIDGEQHAFTCNYLEMGFNNPVIYAITEIINQRYSSYQLIRVPTDRIYHDLYLFTPKAAISYLESTKVL</sequence>
<accession>A0ABU8NQD4</accession>
<organism evidence="1 2">
    <name type="scientific">Pedobacter panaciterrae</name>
    <dbReference type="NCBI Taxonomy" id="363849"/>
    <lineage>
        <taxon>Bacteria</taxon>
        <taxon>Pseudomonadati</taxon>
        <taxon>Bacteroidota</taxon>
        <taxon>Sphingobacteriia</taxon>
        <taxon>Sphingobacteriales</taxon>
        <taxon>Sphingobacteriaceae</taxon>
        <taxon>Pedobacter</taxon>
    </lineage>
</organism>
<proteinExistence type="predicted"/>
<name>A0ABU8NQD4_9SPHI</name>
<reference evidence="1 2" key="1">
    <citation type="submission" date="2024-03" db="EMBL/GenBank/DDBJ databases">
        <title>Sequence of Lycoming College Course Isolates.</title>
        <authorList>
            <person name="Plotts O."/>
            <person name="Newman J."/>
        </authorList>
    </citation>
    <scope>NUCLEOTIDE SEQUENCE [LARGE SCALE GENOMIC DNA]</scope>
    <source>
        <strain evidence="1 2">CJB-3</strain>
    </source>
</reference>
<dbReference type="EMBL" id="JBBEUB010000006">
    <property type="protein sequence ID" value="MEJ2904467.1"/>
    <property type="molecule type" value="Genomic_DNA"/>
</dbReference>
<keyword evidence="2" id="KW-1185">Reference proteome</keyword>
<comment type="caution">
    <text evidence="1">The sequence shown here is derived from an EMBL/GenBank/DDBJ whole genome shotgun (WGS) entry which is preliminary data.</text>
</comment>
<dbReference type="Proteomes" id="UP001378956">
    <property type="component" value="Unassembled WGS sequence"/>
</dbReference>
<dbReference type="RefSeq" id="WP_337717232.1">
    <property type="nucleotide sequence ID" value="NZ_JBBEUB010000006.1"/>
</dbReference>
<protein>
    <submittedName>
        <fullName evidence="1">Uncharacterized protein</fullName>
    </submittedName>
</protein>
<gene>
    <name evidence="1" type="ORF">WAE58_18640</name>
</gene>
<evidence type="ECO:0000313" key="2">
    <source>
        <dbReference type="Proteomes" id="UP001378956"/>
    </source>
</evidence>